<dbReference type="CDD" id="cd03013">
    <property type="entry name" value="PRX5_like"/>
    <property type="match status" value="1"/>
</dbReference>
<feature type="domain" description="Thioredoxin" evidence="8">
    <location>
        <begin position="3"/>
        <end position="161"/>
    </location>
</feature>
<dbReference type="PANTHER" id="PTHR10430">
    <property type="entry name" value="PEROXIREDOXIN"/>
    <property type="match status" value="1"/>
</dbReference>
<name>A0A1U7JCL1_9HYPH</name>
<dbReference type="STRING" id="197461.A3843_17665"/>
<dbReference type="InterPro" id="IPR013766">
    <property type="entry name" value="Thioredoxin_domain"/>
</dbReference>
<dbReference type="Gene3D" id="3.40.30.10">
    <property type="entry name" value="Glutaredoxin"/>
    <property type="match status" value="1"/>
</dbReference>
<dbReference type="PANTHER" id="PTHR10430:SF16">
    <property type="entry name" value="PEROXIREDOXIN-5, MITOCHONDRIAL"/>
    <property type="match status" value="1"/>
</dbReference>
<feature type="active site" description="Cysteine sulfenic acid (-SOH) intermediate" evidence="5">
    <location>
        <position position="49"/>
    </location>
</feature>
<evidence type="ECO:0000256" key="7">
    <source>
        <dbReference type="SAM" id="MobiDB-lite"/>
    </source>
</evidence>
<keyword evidence="4 6" id="KW-0676">Redox-active center</keyword>
<sequence length="161" mass="16792">MTIKVGDKLPDATFKTPGEDGPKNLTVSEIFDGKTVVLFAVPGAFTPTCHMNHLPSFQKNAAALKANGVDQIAVVAVNDVFVMDAWAKQTGAGNDIVFLADGSADFTKAIGMELDASGFGMGVRSQRYAMIVKDGVVSALNVEDSPGDATVSTAEAVLELL</sequence>
<feature type="compositionally biased region" description="Basic and acidic residues" evidence="7">
    <location>
        <begin position="1"/>
        <end position="10"/>
    </location>
</feature>
<evidence type="ECO:0000313" key="9">
    <source>
        <dbReference type="EMBL" id="OKL42496.1"/>
    </source>
</evidence>
<dbReference type="PROSITE" id="PS51352">
    <property type="entry name" value="THIOREDOXIN_2"/>
    <property type="match status" value="1"/>
</dbReference>
<dbReference type="GO" id="GO:0034599">
    <property type="term" value="P:cellular response to oxidative stress"/>
    <property type="evidence" value="ECO:0007669"/>
    <property type="project" value="InterPro"/>
</dbReference>
<dbReference type="GO" id="GO:0008379">
    <property type="term" value="F:thioredoxin peroxidase activity"/>
    <property type="evidence" value="ECO:0007669"/>
    <property type="project" value="InterPro"/>
</dbReference>
<accession>A0A1U7JCL1</accession>
<dbReference type="SUPFAM" id="SSF52833">
    <property type="entry name" value="Thioredoxin-like"/>
    <property type="match status" value="1"/>
</dbReference>
<dbReference type="EC" id="1.11.1.27" evidence="6"/>
<evidence type="ECO:0000256" key="1">
    <source>
        <dbReference type="ARBA" id="ARBA00022559"/>
    </source>
</evidence>
<feature type="region of interest" description="Disordered" evidence="7">
    <location>
        <begin position="1"/>
        <end position="20"/>
    </location>
</feature>
<dbReference type="InterPro" id="IPR036249">
    <property type="entry name" value="Thioredoxin-like_sf"/>
</dbReference>
<keyword evidence="10" id="KW-1185">Reference proteome</keyword>
<comment type="caution">
    <text evidence="9">The sequence shown here is derived from an EMBL/GenBank/DDBJ whole genome shotgun (WGS) entry which is preliminary data.</text>
</comment>
<dbReference type="GO" id="GO:0005737">
    <property type="term" value="C:cytoplasm"/>
    <property type="evidence" value="ECO:0007669"/>
    <property type="project" value="TreeGrafter"/>
</dbReference>
<evidence type="ECO:0000313" key="10">
    <source>
        <dbReference type="Proteomes" id="UP000185783"/>
    </source>
</evidence>
<dbReference type="AlphaFoldDB" id="A0A1U7JCL1"/>
<evidence type="ECO:0000256" key="5">
    <source>
        <dbReference type="PIRSR" id="PIRSR637944-1"/>
    </source>
</evidence>
<evidence type="ECO:0000259" key="8">
    <source>
        <dbReference type="PROSITE" id="PS51352"/>
    </source>
</evidence>
<evidence type="ECO:0000256" key="2">
    <source>
        <dbReference type="ARBA" id="ARBA00022862"/>
    </source>
</evidence>
<proteinExistence type="inferred from homology"/>
<dbReference type="Pfam" id="PF08534">
    <property type="entry name" value="Redoxin"/>
    <property type="match status" value="1"/>
</dbReference>
<dbReference type="GO" id="GO:0045454">
    <property type="term" value="P:cell redox homeostasis"/>
    <property type="evidence" value="ECO:0007669"/>
    <property type="project" value="TreeGrafter"/>
</dbReference>
<evidence type="ECO:0000256" key="4">
    <source>
        <dbReference type="ARBA" id="ARBA00023284"/>
    </source>
</evidence>
<evidence type="ECO:0000256" key="3">
    <source>
        <dbReference type="ARBA" id="ARBA00023002"/>
    </source>
</evidence>
<dbReference type="FunFam" id="3.40.30.10:FF:000020">
    <property type="entry name" value="Peroxiredoxin"/>
    <property type="match status" value="1"/>
</dbReference>
<organism evidence="9 10">
    <name type="scientific">Pseudovibrio exalbescens</name>
    <dbReference type="NCBI Taxonomy" id="197461"/>
    <lineage>
        <taxon>Bacteria</taxon>
        <taxon>Pseudomonadati</taxon>
        <taxon>Pseudomonadota</taxon>
        <taxon>Alphaproteobacteria</taxon>
        <taxon>Hyphomicrobiales</taxon>
        <taxon>Stappiaceae</taxon>
        <taxon>Pseudovibrio</taxon>
    </lineage>
</organism>
<dbReference type="InterPro" id="IPR037944">
    <property type="entry name" value="PRX5-like"/>
</dbReference>
<keyword evidence="1 6" id="KW-0575">Peroxidase</keyword>
<gene>
    <name evidence="9" type="ORF">A3843_17665</name>
</gene>
<comment type="catalytic activity">
    <reaction evidence="6">
        <text>a hydroperoxide + 2 glutathione = an alcohol + glutathione disulfide + H2O</text>
        <dbReference type="Rhea" id="RHEA:62632"/>
        <dbReference type="ChEBI" id="CHEBI:15377"/>
        <dbReference type="ChEBI" id="CHEBI:30879"/>
        <dbReference type="ChEBI" id="CHEBI:35924"/>
        <dbReference type="ChEBI" id="CHEBI:57925"/>
        <dbReference type="ChEBI" id="CHEBI:58297"/>
        <dbReference type="EC" id="1.11.1.27"/>
    </reaction>
</comment>
<dbReference type="GO" id="GO:0042744">
    <property type="term" value="P:hydrogen peroxide catabolic process"/>
    <property type="evidence" value="ECO:0007669"/>
    <property type="project" value="TreeGrafter"/>
</dbReference>
<comment type="similarity">
    <text evidence="6">Belongs to the peroxiredoxin family. Prx5 subfamily.</text>
</comment>
<protein>
    <recommendedName>
        <fullName evidence="6">Glutathione-dependent peroxiredoxin</fullName>
        <ecNumber evidence="6">1.11.1.27</ecNumber>
    </recommendedName>
</protein>
<dbReference type="OrthoDB" id="9800621at2"/>
<dbReference type="EMBL" id="LVVZ01000041">
    <property type="protein sequence ID" value="OKL42496.1"/>
    <property type="molecule type" value="Genomic_DNA"/>
</dbReference>
<dbReference type="RefSeq" id="WP_028482524.1">
    <property type="nucleotide sequence ID" value="NZ_LVVZ01000041.1"/>
</dbReference>
<reference evidence="9 10" key="1">
    <citation type="submission" date="2016-03" db="EMBL/GenBank/DDBJ databases">
        <title>Genome sequence of Nesiotobacter sp. nov., a moderately halophilic alphaproteobacterium isolated from the Yellow Sea, China.</title>
        <authorList>
            <person name="Zhang G."/>
            <person name="Zhang R."/>
        </authorList>
    </citation>
    <scope>NUCLEOTIDE SEQUENCE [LARGE SCALE GENOMIC DNA]</scope>
    <source>
        <strain evidence="9 10">WB1-6</strain>
    </source>
</reference>
<evidence type="ECO:0000256" key="6">
    <source>
        <dbReference type="RuleBase" id="RU366011"/>
    </source>
</evidence>
<dbReference type="Proteomes" id="UP000185783">
    <property type="component" value="Unassembled WGS sequence"/>
</dbReference>
<keyword evidence="3 6" id="KW-0560">Oxidoreductase</keyword>
<keyword evidence="2 6" id="KW-0049">Antioxidant</keyword>
<dbReference type="InterPro" id="IPR013740">
    <property type="entry name" value="Redoxin"/>
</dbReference>
<comment type="function">
    <text evidence="6">Thiol-specific peroxidase that catalyzes the reduction of hydrogen peroxide and organic hydroperoxides to water and alcohols, respectively. Plays a role in cell protection against oxidative stress by detoxifying peroxides.</text>
</comment>